<dbReference type="RefSeq" id="WP_143068880.1">
    <property type="nucleotide sequence ID" value="NZ_FOFS01000005.1"/>
</dbReference>
<dbReference type="EMBL" id="FOFS01000005">
    <property type="protein sequence ID" value="SEQ25422.1"/>
    <property type="molecule type" value="Genomic_DNA"/>
</dbReference>
<dbReference type="STRING" id="489703.SAMN04488038_10549"/>
<proteinExistence type="predicted"/>
<dbReference type="OrthoDB" id="9816539at2"/>
<organism evidence="2 3">
    <name type="scientific">Solimonas aquatica</name>
    <dbReference type="NCBI Taxonomy" id="489703"/>
    <lineage>
        <taxon>Bacteria</taxon>
        <taxon>Pseudomonadati</taxon>
        <taxon>Pseudomonadota</taxon>
        <taxon>Gammaproteobacteria</taxon>
        <taxon>Nevskiales</taxon>
        <taxon>Nevskiaceae</taxon>
        <taxon>Solimonas</taxon>
    </lineage>
</organism>
<feature type="signal peptide" evidence="1">
    <location>
        <begin position="1"/>
        <end position="35"/>
    </location>
</feature>
<evidence type="ECO:0000313" key="3">
    <source>
        <dbReference type="Proteomes" id="UP000199233"/>
    </source>
</evidence>
<name>A0A1H9EIK4_9GAMM</name>
<reference evidence="2 3" key="1">
    <citation type="submission" date="2016-10" db="EMBL/GenBank/DDBJ databases">
        <authorList>
            <person name="de Groot N.N."/>
        </authorList>
    </citation>
    <scope>NUCLEOTIDE SEQUENCE [LARGE SCALE GENOMIC DNA]</scope>
    <source>
        <strain evidence="2 3">DSM 25927</strain>
    </source>
</reference>
<accession>A0A1H9EIK4</accession>
<evidence type="ECO:0000313" key="2">
    <source>
        <dbReference type="EMBL" id="SEQ25422.1"/>
    </source>
</evidence>
<protein>
    <submittedName>
        <fullName evidence="2">Uncharacterized protein</fullName>
    </submittedName>
</protein>
<sequence>MRKAADQTGAGQAQPSCSSCLLCGLALICSQSVLAQQREPAPFWTTSPTLSATASGLSITTGSLSGSTSVSAHTSLHGLIDIDRGSRGANIRGGIGMDFDLPDAGKLHLDMLPARDAVSRGMRWDMNGDSSRLEGKLWSLGACLEVVREPAYRVGGMGQRHLDLAPQLVLDADRLLDASGNGRLILQRVHWSDLKGRDEGLGAIWQLRMVWQF</sequence>
<dbReference type="Proteomes" id="UP000199233">
    <property type="component" value="Unassembled WGS sequence"/>
</dbReference>
<keyword evidence="3" id="KW-1185">Reference proteome</keyword>
<keyword evidence="1" id="KW-0732">Signal</keyword>
<feature type="chain" id="PRO_5011703619" evidence="1">
    <location>
        <begin position="36"/>
        <end position="213"/>
    </location>
</feature>
<dbReference type="AlphaFoldDB" id="A0A1H9EIK4"/>
<evidence type="ECO:0000256" key="1">
    <source>
        <dbReference type="SAM" id="SignalP"/>
    </source>
</evidence>
<gene>
    <name evidence="2" type="ORF">SAMN04488038_10549</name>
</gene>